<accession>A0AAE1VTZ9</accession>
<comment type="caution">
    <text evidence="2">The sequence shown here is derived from an EMBL/GenBank/DDBJ whole genome shotgun (WGS) entry which is preliminary data.</text>
</comment>
<keyword evidence="1" id="KW-1133">Transmembrane helix</keyword>
<name>A0AAE1VTZ9_9SOLA</name>
<evidence type="ECO:0000313" key="3">
    <source>
        <dbReference type="Proteomes" id="UP001291623"/>
    </source>
</evidence>
<dbReference type="EMBL" id="JAVYJV010000002">
    <property type="protein sequence ID" value="KAK4376916.1"/>
    <property type="molecule type" value="Genomic_DNA"/>
</dbReference>
<gene>
    <name evidence="2" type="ORF">RND71_003212</name>
</gene>
<proteinExistence type="predicted"/>
<feature type="transmembrane region" description="Helical" evidence="1">
    <location>
        <begin position="53"/>
        <end position="71"/>
    </location>
</feature>
<dbReference type="Proteomes" id="UP001291623">
    <property type="component" value="Unassembled WGS sequence"/>
</dbReference>
<reference evidence="2" key="1">
    <citation type="submission" date="2023-12" db="EMBL/GenBank/DDBJ databases">
        <title>Genome assembly of Anisodus tanguticus.</title>
        <authorList>
            <person name="Wang Y.-J."/>
        </authorList>
    </citation>
    <scope>NUCLEOTIDE SEQUENCE</scope>
    <source>
        <strain evidence="2">KB-2021</strain>
        <tissue evidence="2">Leaf</tissue>
    </source>
</reference>
<feature type="transmembrane region" description="Helical" evidence="1">
    <location>
        <begin position="27"/>
        <end position="46"/>
    </location>
</feature>
<evidence type="ECO:0000256" key="1">
    <source>
        <dbReference type="SAM" id="Phobius"/>
    </source>
</evidence>
<evidence type="ECO:0000313" key="2">
    <source>
        <dbReference type="EMBL" id="KAK4376916.1"/>
    </source>
</evidence>
<keyword evidence="3" id="KW-1185">Reference proteome</keyword>
<sequence length="86" mass="9223">MGESHVVFRQAAKAVAALPNNKLVSTINGTGAVIESIYVLIFIAFAPKKDKKISALLLLVLTVFAAGSANLKTDQDENVPWIKSVR</sequence>
<dbReference type="AlphaFoldDB" id="A0AAE1VTZ9"/>
<keyword evidence="1" id="KW-0812">Transmembrane</keyword>
<protein>
    <submittedName>
        <fullName evidence="2">Uncharacterized protein</fullName>
    </submittedName>
</protein>
<organism evidence="2 3">
    <name type="scientific">Anisodus tanguticus</name>
    <dbReference type="NCBI Taxonomy" id="243964"/>
    <lineage>
        <taxon>Eukaryota</taxon>
        <taxon>Viridiplantae</taxon>
        <taxon>Streptophyta</taxon>
        <taxon>Embryophyta</taxon>
        <taxon>Tracheophyta</taxon>
        <taxon>Spermatophyta</taxon>
        <taxon>Magnoliopsida</taxon>
        <taxon>eudicotyledons</taxon>
        <taxon>Gunneridae</taxon>
        <taxon>Pentapetalae</taxon>
        <taxon>asterids</taxon>
        <taxon>lamiids</taxon>
        <taxon>Solanales</taxon>
        <taxon>Solanaceae</taxon>
        <taxon>Solanoideae</taxon>
        <taxon>Hyoscyameae</taxon>
        <taxon>Anisodus</taxon>
    </lineage>
</organism>
<keyword evidence="1" id="KW-0472">Membrane</keyword>